<dbReference type="Gene3D" id="3.30.470.20">
    <property type="entry name" value="ATP-grasp fold, B domain"/>
    <property type="match status" value="1"/>
</dbReference>
<accession>A0ABV7JD33</accession>
<dbReference type="Gene3D" id="3.30.1490.20">
    <property type="entry name" value="ATP-grasp fold, A domain"/>
    <property type="match status" value="1"/>
</dbReference>
<evidence type="ECO:0000313" key="2">
    <source>
        <dbReference type="Proteomes" id="UP001595533"/>
    </source>
</evidence>
<name>A0ABV7JD33_9GAMM</name>
<comment type="caution">
    <text evidence="1">The sequence shown here is derived from an EMBL/GenBank/DDBJ whole genome shotgun (WGS) entry which is preliminary data.</text>
</comment>
<reference evidence="2" key="1">
    <citation type="journal article" date="2019" name="Int. J. Syst. Evol. Microbiol.">
        <title>The Global Catalogue of Microorganisms (GCM) 10K type strain sequencing project: providing services to taxonomists for standard genome sequencing and annotation.</title>
        <authorList>
            <consortium name="The Broad Institute Genomics Platform"/>
            <consortium name="The Broad Institute Genome Sequencing Center for Infectious Disease"/>
            <person name="Wu L."/>
            <person name="Ma J."/>
        </authorList>
    </citation>
    <scope>NUCLEOTIDE SEQUENCE [LARGE SCALE GENOMIC DNA]</scope>
    <source>
        <strain evidence="2">KCTC 42953</strain>
    </source>
</reference>
<dbReference type="EMBL" id="JBHRTS010000003">
    <property type="protein sequence ID" value="MFC3194001.1"/>
    <property type="molecule type" value="Genomic_DNA"/>
</dbReference>
<sequence length="301" mass="34255">MKLAIATCQYFPTGVADDAPLFSALDEMGFEISHHIWNQPVNWAEFDACLIRTIWDYHDHPQQFAQWLTTVSEQTRLINDCQVVRWNLIKSYLQDLSDFGVTIAPTYWLKNQHDTNWQSWCQDNPASMYFLKPAVGANSAGTLHFKLTEDGLDKVNKHLQEWLPKGTMMLQPYFQQVETFGETSAIYFAGNFSHAVRKIPVKGDYRVQDTFGATDVNYQMTPGEMALSKACLQYLDMTFGTPAYARFDFLHDSTGGIYLNEAELIEPSLFFNHGGKKAARLMARAIRNHLLPEVDASADSD</sequence>
<dbReference type="InterPro" id="IPR013815">
    <property type="entry name" value="ATP_grasp_subdomain_1"/>
</dbReference>
<dbReference type="PANTHER" id="PTHR39217:SF1">
    <property type="entry name" value="GLUTATHIONE SYNTHETASE"/>
    <property type="match status" value="1"/>
</dbReference>
<gene>
    <name evidence="1" type="ORF">ACFODZ_07090</name>
</gene>
<proteinExistence type="predicted"/>
<evidence type="ECO:0000313" key="1">
    <source>
        <dbReference type="EMBL" id="MFC3194001.1"/>
    </source>
</evidence>
<dbReference type="PANTHER" id="PTHR39217">
    <property type="match status" value="1"/>
</dbReference>
<dbReference type="RefSeq" id="WP_077412128.1">
    <property type="nucleotide sequence ID" value="NZ_JBHRTS010000003.1"/>
</dbReference>
<dbReference type="SUPFAM" id="SSF56059">
    <property type="entry name" value="Glutathione synthetase ATP-binding domain-like"/>
    <property type="match status" value="1"/>
</dbReference>
<dbReference type="Proteomes" id="UP001595533">
    <property type="component" value="Unassembled WGS sequence"/>
</dbReference>
<organism evidence="1 2">
    <name type="scientific">Marinicella sediminis</name>
    <dbReference type="NCBI Taxonomy" id="1792834"/>
    <lineage>
        <taxon>Bacteria</taxon>
        <taxon>Pseudomonadati</taxon>
        <taxon>Pseudomonadota</taxon>
        <taxon>Gammaproteobacteria</taxon>
        <taxon>Lysobacterales</taxon>
        <taxon>Marinicellaceae</taxon>
        <taxon>Marinicella</taxon>
    </lineage>
</organism>
<keyword evidence="1" id="KW-0436">Ligase</keyword>
<dbReference type="InterPro" id="IPR053191">
    <property type="entry name" value="DcsG_Biosynth_Enzyme"/>
</dbReference>
<dbReference type="Gene3D" id="3.40.50.20">
    <property type="match status" value="1"/>
</dbReference>
<dbReference type="GO" id="GO:0016874">
    <property type="term" value="F:ligase activity"/>
    <property type="evidence" value="ECO:0007669"/>
    <property type="project" value="UniProtKB-KW"/>
</dbReference>
<protein>
    <submittedName>
        <fullName evidence="1">RimK family alpha-L-glutamate ligase</fullName>
    </submittedName>
</protein>
<keyword evidence="2" id="KW-1185">Reference proteome</keyword>